<evidence type="ECO:0000313" key="10">
    <source>
        <dbReference type="EMBL" id="SVB21857.1"/>
    </source>
</evidence>
<evidence type="ECO:0000256" key="6">
    <source>
        <dbReference type="ARBA" id="ARBA00022793"/>
    </source>
</evidence>
<evidence type="ECO:0000256" key="7">
    <source>
        <dbReference type="ARBA" id="ARBA00022840"/>
    </source>
</evidence>
<dbReference type="AlphaFoldDB" id="A0A382C8Z9"/>
<keyword evidence="5" id="KW-0547">Nucleotide-binding</keyword>
<reference evidence="10" key="1">
    <citation type="submission" date="2018-05" db="EMBL/GenBank/DDBJ databases">
        <authorList>
            <person name="Lanie J.A."/>
            <person name="Ng W.-L."/>
            <person name="Kazmierczak K.M."/>
            <person name="Andrzejewski T.M."/>
            <person name="Davidsen T.M."/>
            <person name="Wayne K.J."/>
            <person name="Tettelin H."/>
            <person name="Glass J.I."/>
            <person name="Rusch D."/>
            <person name="Podicherti R."/>
            <person name="Tsui H.-C.T."/>
            <person name="Winkler M.E."/>
        </authorList>
    </citation>
    <scope>NUCLEOTIDE SEQUENCE</scope>
</reference>
<dbReference type="PANTHER" id="PTHR30031">
    <property type="entry name" value="PHOSPHOENOLPYRUVATE CARBOXYKINASE ATP"/>
    <property type="match status" value="1"/>
</dbReference>
<keyword evidence="7" id="KW-0067">ATP-binding</keyword>
<dbReference type="GO" id="GO:0005524">
    <property type="term" value="F:ATP binding"/>
    <property type="evidence" value="ECO:0007669"/>
    <property type="project" value="UniProtKB-KW"/>
</dbReference>
<gene>
    <name evidence="10" type="ORF">METZ01_LOCUS174711</name>
</gene>
<dbReference type="Gene3D" id="2.170.8.10">
    <property type="entry name" value="Phosphoenolpyruvate Carboxykinase, domain 2"/>
    <property type="match status" value="1"/>
</dbReference>
<dbReference type="NCBIfam" id="NF006820">
    <property type="entry name" value="PRK09344.1-2"/>
    <property type="match status" value="1"/>
</dbReference>
<dbReference type="GO" id="GO:0004612">
    <property type="term" value="F:phosphoenolpyruvate carboxykinase (ATP) activity"/>
    <property type="evidence" value="ECO:0007669"/>
    <property type="project" value="UniProtKB-EC"/>
</dbReference>
<dbReference type="UniPathway" id="UPA00138"/>
<evidence type="ECO:0000256" key="9">
    <source>
        <dbReference type="ARBA" id="ARBA00047371"/>
    </source>
</evidence>
<dbReference type="SUPFAM" id="SSF68923">
    <property type="entry name" value="PEP carboxykinase N-terminal domain"/>
    <property type="match status" value="1"/>
</dbReference>
<proteinExistence type="inferred from homology"/>
<protein>
    <recommendedName>
        <fullName evidence="3">phosphoenolpyruvate carboxykinase (ATP)</fullName>
        <ecNumber evidence="3">4.1.1.49</ecNumber>
    </recommendedName>
</protein>
<dbReference type="NCBIfam" id="TIGR00224">
    <property type="entry name" value="pckA"/>
    <property type="match status" value="1"/>
</dbReference>
<evidence type="ECO:0000256" key="1">
    <source>
        <dbReference type="ARBA" id="ARBA00004742"/>
    </source>
</evidence>
<dbReference type="EMBL" id="UINC01033105">
    <property type="protein sequence ID" value="SVB21857.1"/>
    <property type="molecule type" value="Genomic_DNA"/>
</dbReference>
<dbReference type="PIRSF" id="PIRSF006294">
    <property type="entry name" value="PEP_crbxkin"/>
    <property type="match status" value="1"/>
</dbReference>
<keyword evidence="8" id="KW-0456">Lyase</keyword>
<accession>A0A382C8Z9</accession>
<name>A0A382C8Z9_9ZZZZ</name>
<dbReference type="NCBIfam" id="NF006821">
    <property type="entry name" value="PRK09344.1-3"/>
    <property type="match status" value="1"/>
</dbReference>
<comment type="catalytic activity">
    <reaction evidence="9">
        <text>oxaloacetate + ATP = phosphoenolpyruvate + ADP + CO2</text>
        <dbReference type="Rhea" id="RHEA:18617"/>
        <dbReference type="ChEBI" id="CHEBI:16452"/>
        <dbReference type="ChEBI" id="CHEBI:16526"/>
        <dbReference type="ChEBI" id="CHEBI:30616"/>
        <dbReference type="ChEBI" id="CHEBI:58702"/>
        <dbReference type="ChEBI" id="CHEBI:456216"/>
        <dbReference type="EC" id="4.1.1.49"/>
    </reaction>
</comment>
<comment type="pathway">
    <text evidence="1">Carbohydrate biosynthesis; gluconeogenesis.</text>
</comment>
<dbReference type="SUPFAM" id="SSF53795">
    <property type="entry name" value="PEP carboxykinase-like"/>
    <property type="match status" value="1"/>
</dbReference>
<keyword evidence="4" id="KW-0312">Gluconeogenesis</keyword>
<dbReference type="GO" id="GO:0006094">
    <property type="term" value="P:gluconeogenesis"/>
    <property type="evidence" value="ECO:0007669"/>
    <property type="project" value="UniProtKB-UniPathway"/>
</dbReference>
<dbReference type="Pfam" id="PF01293">
    <property type="entry name" value="PEPCK_ATP"/>
    <property type="match status" value="1"/>
</dbReference>
<evidence type="ECO:0000256" key="8">
    <source>
        <dbReference type="ARBA" id="ARBA00023239"/>
    </source>
</evidence>
<dbReference type="InterPro" id="IPR013035">
    <property type="entry name" value="PEP_carboxykinase_C"/>
</dbReference>
<comment type="similarity">
    <text evidence="2">Belongs to the phosphoenolpyruvate carboxykinase (ATP) family.</text>
</comment>
<keyword evidence="6" id="KW-0210">Decarboxylase</keyword>
<dbReference type="GO" id="GO:0005829">
    <property type="term" value="C:cytosol"/>
    <property type="evidence" value="ECO:0007669"/>
    <property type="project" value="TreeGrafter"/>
</dbReference>
<sequence length="538" mass="58617">MEPSSMSGDSRNFATPLASHGLDPKGAVHWNLGWEALHQSAVERGEAKLTAHGVLLATTGERTGRSPNDRFIVNEPGLADDVWWGDHNRPTTPEVFEGLLEKTIAHLNDSENLFVKDAFCGADPDYRMPVRLVTEKAWHAAFMHNMFVRATNDEMVSHAPQYTILHAPDLLSVPEVDGVNSDAFVILALDRGLVIIGGTHYAGEIKKAIFTIMNHLLPSKGLLPMHCSANTDGEKSALFFGLSGTGKTTLSADPGRALVGDDEHGWSDNGVFNFEGGCYAKLIRLSKEDEPAIYATTRMPGSILENVVLNADGTPDFDNGSLTQNTRGSYPIESIENRTPDSMAGNPKNVVFLTCDAFGVLPPLSKLSPEQAAYHFISGYTAKVAGTEVGVKEPQPAFSACFGAPFMPRHPSVYADLLSKKIRDNGAKCWLINTGWVAGGADASSRIKIRWTRALLNAALDGDLDDVLFVEDERFGFLVPTTCQDVPDNILQPRDTWHDKKRYDNVADLLAQMFVDNFEQFADGCNEEVLSSAPKVLG</sequence>
<evidence type="ECO:0000256" key="4">
    <source>
        <dbReference type="ARBA" id="ARBA00022432"/>
    </source>
</evidence>
<dbReference type="PANTHER" id="PTHR30031:SF0">
    <property type="entry name" value="PHOSPHOENOLPYRUVATE CARBOXYKINASE (ATP)"/>
    <property type="match status" value="1"/>
</dbReference>
<dbReference type="InterPro" id="IPR008210">
    <property type="entry name" value="PEP_carboxykinase_N"/>
</dbReference>
<organism evidence="10">
    <name type="scientific">marine metagenome</name>
    <dbReference type="NCBI Taxonomy" id="408172"/>
    <lineage>
        <taxon>unclassified sequences</taxon>
        <taxon>metagenomes</taxon>
        <taxon>ecological metagenomes</taxon>
    </lineage>
</organism>
<dbReference type="EC" id="4.1.1.49" evidence="3"/>
<evidence type="ECO:0000256" key="3">
    <source>
        <dbReference type="ARBA" id="ARBA00012363"/>
    </source>
</evidence>
<dbReference type="Gene3D" id="3.40.449.10">
    <property type="entry name" value="Phosphoenolpyruvate Carboxykinase, domain 1"/>
    <property type="match status" value="1"/>
</dbReference>
<dbReference type="HAMAP" id="MF_00453">
    <property type="entry name" value="PEPCK_ATP"/>
    <property type="match status" value="1"/>
</dbReference>
<evidence type="ECO:0000256" key="5">
    <source>
        <dbReference type="ARBA" id="ARBA00022741"/>
    </source>
</evidence>
<evidence type="ECO:0000256" key="2">
    <source>
        <dbReference type="ARBA" id="ARBA00006052"/>
    </source>
</evidence>
<dbReference type="InterPro" id="IPR001272">
    <property type="entry name" value="PEP_carboxykinase_ATP"/>
</dbReference>
<dbReference type="Gene3D" id="3.90.228.20">
    <property type="match status" value="1"/>
</dbReference>